<dbReference type="OrthoDB" id="422736at2759"/>
<dbReference type="EMBL" id="JAAVMX010000005">
    <property type="protein sequence ID" value="KAF4507518.1"/>
    <property type="molecule type" value="Genomic_DNA"/>
</dbReference>
<reference evidence="2 3" key="1">
    <citation type="journal article" date="2020" name="Genome Biol. Evol.">
        <title>A new high-quality draft genome assembly of the Chinese cordyceps Ophiocordyceps sinensis.</title>
        <authorList>
            <person name="Shu R."/>
            <person name="Zhang J."/>
            <person name="Meng Q."/>
            <person name="Zhang H."/>
            <person name="Zhou G."/>
            <person name="Li M."/>
            <person name="Wu P."/>
            <person name="Zhao Y."/>
            <person name="Chen C."/>
            <person name="Qin Q."/>
        </authorList>
    </citation>
    <scope>NUCLEOTIDE SEQUENCE [LARGE SCALE GENOMIC DNA]</scope>
    <source>
        <strain evidence="2 3">IOZ07</strain>
    </source>
</reference>
<comment type="caution">
    <text evidence="2">The sequence shown here is derived from an EMBL/GenBank/DDBJ whole genome shotgun (WGS) entry which is preliminary data.</text>
</comment>
<feature type="region of interest" description="Disordered" evidence="1">
    <location>
        <begin position="511"/>
        <end position="533"/>
    </location>
</feature>
<proteinExistence type="predicted"/>
<evidence type="ECO:0000313" key="3">
    <source>
        <dbReference type="Proteomes" id="UP000557566"/>
    </source>
</evidence>
<dbReference type="PANTHER" id="PTHR36587:SF2">
    <property type="entry name" value="EXPRESSION SITE-ASSOCIATED GENE 3 (ESAG3)-LIKE PROTEIN"/>
    <property type="match status" value="1"/>
</dbReference>
<accession>A0A8H4PNB5</accession>
<name>A0A8H4PNB5_9HYPO</name>
<sequence>MASVPLLRRVLLPTACAILVVFMLLGAHQSLNPSFSKPTTHSDLGWASVWRKPSSLYGGHGVKTSRLHYLIPASHTNLQLCQNLVSSAANGYPVPTILGWNATGDFNAAVTHLAKLRAMKRYLHSLKYREDDDLVLIVDAYDIVHQLPAEVMIERYFDVAHRADSQLAARLNTSVAGAHKRNLRQTIFWGPDKICFPLDPRAPRCWAVPPSSMGPNAFGPHSGNGDIVFNEPRWLNSGTVLGPVGDMRRLIDITMDEIKATYDESFELRDSDQYYISNVWARQEYWRSKEAVHGGEVHGGPADRIIPEKRRQGEKTELHVAIEYESALFQTKAGYEPFLTRLSFDQSNLTATVKTDVLEAGDKFEPYSIEMPSNVQAALTRLYDAIPDAHRGTAASDWIRTVSLGVNLVTKHIYALWHCTGPKDGFDAEYRVYWWYPFAESLLKAAVKSSQARHLISPRLIDGRRWAAKTVYPSSKKLAGSMYGGAWSDAHGGGFIPWAELCGPHEESLFQGERNNAAPPAPLNRRLKTRHQW</sequence>
<dbReference type="PANTHER" id="PTHR36587">
    <property type="entry name" value="EXPRESSION SITE-ASSOCIATED GENE 3 (ESAG3)-LIKE PROTEIN"/>
    <property type="match status" value="1"/>
</dbReference>
<protein>
    <submittedName>
        <fullName evidence="2">Uncharacterized protein</fullName>
    </submittedName>
</protein>
<keyword evidence="3" id="KW-1185">Reference proteome</keyword>
<evidence type="ECO:0000256" key="1">
    <source>
        <dbReference type="SAM" id="MobiDB-lite"/>
    </source>
</evidence>
<gene>
    <name evidence="2" type="ORF">G6O67_004009</name>
</gene>
<dbReference type="AlphaFoldDB" id="A0A8H4PNB5"/>
<dbReference type="Proteomes" id="UP000557566">
    <property type="component" value="Unassembled WGS sequence"/>
</dbReference>
<organism evidence="2 3">
    <name type="scientific">Ophiocordyceps sinensis</name>
    <dbReference type="NCBI Taxonomy" id="72228"/>
    <lineage>
        <taxon>Eukaryota</taxon>
        <taxon>Fungi</taxon>
        <taxon>Dikarya</taxon>
        <taxon>Ascomycota</taxon>
        <taxon>Pezizomycotina</taxon>
        <taxon>Sordariomycetes</taxon>
        <taxon>Hypocreomycetidae</taxon>
        <taxon>Hypocreales</taxon>
        <taxon>Ophiocordycipitaceae</taxon>
        <taxon>Ophiocordyceps</taxon>
    </lineage>
</organism>
<evidence type="ECO:0000313" key="2">
    <source>
        <dbReference type="EMBL" id="KAF4507518.1"/>
    </source>
</evidence>
<dbReference type="CDD" id="cd22997">
    <property type="entry name" value="GT_LH"/>
    <property type="match status" value="1"/>
</dbReference>